<keyword evidence="8" id="KW-1185">Reference proteome</keyword>
<proteinExistence type="predicted"/>
<dbReference type="Gene3D" id="2.60.120.290">
    <property type="entry name" value="Spermadhesin, CUB domain"/>
    <property type="match status" value="1"/>
</dbReference>
<dbReference type="Gene3D" id="4.10.400.10">
    <property type="entry name" value="Low-density Lipoprotein Receptor"/>
    <property type="match status" value="1"/>
</dbReference>
<name>A0AA36DV44_CYLNA</name>
<feature type="transmembrane region" description="Helical" evidence="4">
    <location>
        <begin position="501"/>
        <end position="526"/>
    </location>
</feature>
<dbReference type="InterPro" id="IPR035914">
    <property type="entry name" value="Sperma_CUB_dom_sf"/>
</dbReference>
<gene>
    <name evidence="7" type="ORF">CYNAS_LOCUS4562</name>
</gene>
<keyword evidence="5" id="KW-0732">Signal</keyword>
<evidence type="ECO:0000259" key="6">
    <source>
        <dbReference type="PROSITE" id="PS01180"/>
    </source>
</evidence>
<dbReference type="Pfam" id="PF00431">
    <property type="entry name" value="CUB"/>
    <property type="match status" value="1"/>
</dbReference>
<dbReference type="CDD" id="cd00041">
    <property type="entry name" value="CUB"/>
    <property type="match status" value="1"/>
</dbReference>
<dbReference type="PROSITE" id="PS50068">
    <property type="entry name" value="LDLRA_2"/>
    <property type="match status" value="1"/>
</dbReference>
<dbReference type="AlphaFoldDB" id="A0AA36DV44"/>
<keyword evidence="4" id="KW-1133">Transmembrane helix</keyword>
<dbReference type="InterPro" id="IPR002172">
    <property type="entry name" value="LDrepeatLR_classA_rpt"/>
</dbReference>
<evidence type="ECO:0000256" key="4">
    <source>
        <dbReference type="SAM" id="Phobius"/>
    </source>
</evidence>
<keyword evidence="4" id="KW-0812">Transmembrane</keyword>
<dbReference type="SMART" id="SM00192">
    <property type="entry name" value="LDLa"/>
    <property type="match status" value="1"/>
</dbReference>
<feature type="disulfide bond" evidence="2">
    <location>
        <begin position="458"/>
        <end position="476"/>
    </location>
</feature>
<evidence type="ECO:0000256" key="3">
    <source>
        <dbReference type="SAM" id="MobiDB-lite"/>
    </source>
</evidence>
<evidence type="ECO:0000256" key="1">
    <source>
        <dbReference type="ARBA" id="ARBA00023157"/>
    </source>
</evidence>
<feature type="signal peptide" evidence="5">
    <location>
        <begin position="1"/>
        <end position="16"/>
    </location>
</feature>
<reference evidence="7" key="1">
    <citation type="submission" date="2023-07" db="EMBL/GenBank/DDBJ databases">
        <authorList>
            <consortium name="CYATHOMIX"/>
        </authorList>
    </citation>
    <scope>NUCLEOTIDE SEQUENCE</scope>
    <source>
        <strain evidence="7">N/A</strain>
    </source>
</reference>
<sequence>MIFLLLVLLLARLVEAAEDVPICGTGIFDILDILPGFPPPPQKRDHVAALANERDQISVRIFENDTAPIPPVRCSLRIETCPSCIINVKHRPPADFFNERDIRMMPSCYESLEDPCFDLRFIEERADTALDSIYQKSSIWDFPRRSEVNSTGNSMVLTMTMWNIDSNSTLDTYIESLFPFTITAVSNEVIITGTPSENILLPNQSALGFIESPRYPAAYPRSLIKNYTLVNSYEEGYIRLIFDDFHVHFQSEMQIFDTDGRELINTKSVNRRPPAILSSGNKLTLRFSAHDFTQTVGFRARYEFVADKEWSDKPNSRDCDEFLEGYGGEIKMDGNLHLINTYVDCIWIIGRFPHMARTFDRIYLKVEEFHMKGVGLRLEIREGAASTSDRLLLLFDSQTRDQLEHKQPRHGYTTTSSMPAFYIRLRGYLLGSSGLEIVYTQFYRWATALCPGAGEYHCDNARCVKSTLRCDGVNHCGDGSDEQCQRPISDFKQPDADVSGLIALVIGVCGLILLIISTTAVMGRFYRRRMATQLSRADLRATHYPESAVPTMQTVGERRFYVVPESQISVIEAPPSYDDALKHPAVPVSRAPAYMNRGYISSTTSEERMTQSPMTEAPPSFDEVADTTTGSASEADDERSEIATPEVTSHPLESPTEPDANVPSPNPQRKDDESWV</sequence>
<evidence type="ECO:0000313" key="7">
    <source>
        <dbReference type="EMBL" id="CAJ0592579.1"/>
    </source>
</evidence>
<keyword evidence="1 2" id="KW-1015">Disulfide bond</keyword>
<dbReference type="Pfam" id="PF00057">
    <property type="entry name" value="Ldl_recept_a"/>
    <property type="match status" value="1"/>
</dbReference>
<dbReference type="Proteomes" id="UP001176961">
    <property type="component" value="Unassembled WGS sequence"/>
</dbReference>
<dbReference type="InterPro" id="IPR042333">
    <property type="entry name" value="LRAD2/Mig-13-like"/>
</dbReference>
<feature type="region of interest" description="Disordered" evidence="3">
    <location>
        <begin position="602"/>
        <end position="676"/>
    </location>
</feature>
<evidence type="ECO:0000256" key="5">
    <source>
        <dbReference type="SAM" id="SignalP"/>
    </source>
</evidence>
<dbReference type="SUPFAM" id="SSF49854">
    <property type="entry name" value="Spermadhesin, CUB domain"/>
    <property type="match status" value="1"/>
</dbReference>
<comment type="caution">
    <text evidence="2">Lacks conserved residue(s) required for the propagation of feature annotation.</text>
</comment>
<comment type="caution">
    <text evidence="7">The sequence shown here is derived from an EMBL/GenBank/DDBJ whole genome shotgun (WGS) entry which is preliminary data.</text>
</comment>
<dbReference type="CDD" id="cd00112">
    <property type="entry name" value="LDLa"/>
    <property type="match status" value="1"/>
</dbReference>
<dbReference type="PROSITE" id="PS01180">
    <property type="entry name" value="CUB"/>
    <property type="match status" value="1"/>
</dbReference>
<feature type="domain" description="CUB" evidence="6">
    <location>
        <begin position="196"/>
        <end position="305"/>
    </location>
</feature>
<keyword evidence="4" id="KW-0472">Membrane</keyword>
<dbReference type="InterPro" id="IPR000859">
    <property type="entry name" value="CUB_dom"/>
</dbReference>
<dbReference type="SUPFAM" id="SSF57424">
    <property type="entry name" value="LDL receptor-like module"/>
    <property type="match status" value="1"/>
</dbReference>
<protein>
    <recommendedName>
        <fullName evidence="6">CUB domain-containing protein</fullName>
    </recommendedName>
</protein>
<organism evidence="7 8">
    <name type="scientific">Cylicocyclus nassatus</name>
    <name type="common">Nematode worm</name>
    <dbReference type="NCBI Taxonomy" id="53992"/>
    <lineage>
        <taxon>Eukaryota</taxon>
        <taxon>Metazoa</taxon>
        <taxon>Ecdysozoa</taxon>
        <taxon>Nematoda</taxon>
        <taxon>Chromadorea</taxon>
        <taxon>Rhabditida</taxon>
        <taxon>Rhabditina</taxon>
        <taxon>Rhabditomorpha</taxon>
        <taxon>Strongyloidea</taxon>
        <taxon>Strongylidae</taxon>
        <taxon>Cylicocyclus</taxon>
    </lineage>
</organism>
<evidence type="ECO:0000256" key="2">
    <source>
        <dbReference type="PROSITE-ProRule" id="PRU00124"/>
    </source>
</evidence>
<dbReference type="SMART" id="SM00042">
    <property type="entry name" value="CUB"/>
    <property type="match status" value="1"/>
</dbReference>
<evidence type="ECO:0000313" key="8">
    <source>
        <dbReference type="Proteomes" id="UP001176961"/>
    </source>
</evidence>
<feature type="compositionally biased region" description="Polar residues" evidence="3">
    <location>
        <begin position="602"/>
        <end position="614"/>
    </location>
</feature>
<dbReference type="InterPro" id="IPR036055">
    <property type="entry name" value="LDL_receptor-like_sf"/>
</dbReference>
<dbReference type="EMBL" id="CATQJL010000112">
    <property type="protein sequence ID" value="CAJ0592579.1"/>
    <property type="molecule type" value="Genomic_DNA"/>
</dbReference>
<accession>A0AA36DV44</accession>
<dbReference type="PANTHER" id="PTHR24652">
    <property type="entry name" value="LOW-DENSITY LIPOPROTEIN RECEPTOR CLASS A DOMAIN-CONTAINING PROTEIN 2"/>
    <property type="match status" value="1"/>
</dbReference>
<feature type="chain" id="PRO_5041420840" description="CUB domain-containing protein" evidence="5">
    <location>
        <begin position="17"/>
        <end position="676"/>
    </location>
</feature>